<organism evidence="2 3">
    <name type="scientific">Actinoalloteichus fjordicus</name>
    <dbReference type="NCBI Taxonomy" id="1612552"/>
    <lineage>
        <taxon>Bacteria</taxon>
        <taxon>Bacillati</taxon>
        <taxon>Actinomycetota</taxon>
        <taxon>Actinomycetes</taxon>
        <taxon>Pseudonocardiales</taxon>
        <taxon>Pseudonocardiaceae</taxon>
        <taxon>Actinoalloteichus</taxon>
    </lineage>
</organism>
<feature type="coiled-coil region" evidence="1">
    <location>
        <begin position="50"/>
        <end position="77"/>
    </location>
</feature>
<proteinExistence type="predicted"/>
<dbReference type="RefSeq" id="WP_075765425.1">
    <property type="nucleotide sequence ID" value="NZ_CP016076.1"/>
</dbReference>
<name>A0AAC9LF88_9PSEU</name>
<keyword evidence="1" id="KW-0175">Coiled coil</keyword>
<dbReference type="AlphaFoldDB" id="A0AAC9LF88"/>
<accession>A0AAC9LF88</accession>
<reference evidence="3" key="1">
    <citation type="submission" date="2016-06" db="EMBL/GenBank/DDBJ databases">
        <title>Complete genome sequence of Actinoalloteichus fjordicus DSM 46855 (=ADI127-17), type strain of the new species Actinoalloteichus fjordicus.</title>
        <authorList>
            <person name="Ruckert C."/>
            <person name="Nouioui I."/>
            <person name="Willmese J."/>
            <person name="van Wezel G."/>
            <person name="Klenk H.-P."/>
            <person name="Kalinowski J."/>
            <person name="Zotchev S.B."/>
        </authorList>
    </citation>
    <scope>NUCLEOTIDE SEQUENCE [LARGE SCALE GENOMIC DNA]</scope>
    <source>
        <strain evidence="3">ADI127-7</strain>
    </source>
</reference>
<keyword evidence="3" id="KW-1185">Reference proteome</keyword>
<sequence>MTTNAEASLREVRDLLMTFKTPACIHRASELDGAADRVIACAVELLDPEAEHLQRRLASAVRAIQAAEKAAEAHLRNPLTRPISQARFAMQTGSATGAIQIVLEELNPAETAARDQFRNR</sequence>
<dbReference type="EMBL" id="CP016076">
    <property type="protein sequence ID" value="APU16542.1"/>
    <property type="molecule type" value="Genomic_DNA"/>
</dbReference>
<dbReference type="KEGG" id="acad:UA74_22620"/>
<dbReference type="Proteomes" id="UP000185511">
    <property type="component" value="Chromosome"/>
</dbReference>
<evidence type="ECO:0000256" key="1">
    <source>
        <dbReference type="SAM" id="Coils"/>
    </source>
</evidence>
<protein>
    <submittedName>
        <fullName evidence="2">Uncharacterized protein</fullName>
    </submittedName>
</protein>
<evidence type="ECO:0000313" key="3">
    <source>
        <dbReference type="Proteomes" id="UP000185511"/>
    </source>
</evidence>
<evidence type="ECO:0000313" key="2">
    <source>
        <dbReference type="EMBL" id="APU16542.1"/>
    </source>
</evidence>
<gene>
    <name evidence="2" type="ORF">UA74_22620</name>
</gene>